<dbReference type="HOGENOM" id="CLU_1523601_0_0_0"/>
<accession>M1YGK7</accession>
<sequence length="176" mass="19867">MRRTRTFSIFINGFMKDTHTVETNIKYSIEKNGYPGKTVKLPFKPVYQSCKDHGTALKTVLANLQNEQITGHIEGDYIVFPSPHRKEAVQDPEVEPAENAYTPPGGGAESWLDMLKRMPGLNNLSNLEGEMQKAMSQLTPEQLREVQERVKNMTPEEKQAIMKSLGDLLKPKPGPR</sequence>
<comment type="caution">
    <text evidence="1">The sequence shown here is derived from an EMBL/GenBank/DDBJ whole genome shotgun (WGS) entry which is preliminary data.</text>
</comment>
<reference evidence="1 2" key="1">
    <citation type="journal article" date="2013" name="Front. Microbiol.">
        <title>The genome of Nitrospina gracilis illuminates the metabolism and evolution of the major marine nitrite oxidizer.</title>
        <authorList>
            <person name="Luecker S."/>
            <person name="Nowka B."/>
            <person name="Rattei T."/>
            <person name="Spieck E."/>
            <person name="and Daims H."/>
        </authorList>
    </citation>
    <scope>NUCLEOTIDE SEQUENCE [LARGE SCALE GENOMIC DNA]</scope>
    <source>
        <strain evidence="1 2">3/211</strain>
    </source>
</reference>
<keyword evidence="2" id="KW-1185">Reference proteome</keyword>
<dbReference type="InParanoid" id="M1YGK7"/>
<proteinExistence type="predicted"/>
<protein>
    <submittedName>
        <fullName evidence="1">Uncharacterized protein</fullName>
    </submittedName>
</protein>
<dbReference type="AlphaFoldDB" id="M1YGK7"/>
<dbReference type="Proteomes" id="UP000011704">
    <property type="component" value="Unassembled WGS sequence"/>
</dbReference>
<organism evidence="1 2">
    <name type="scientific">Nitrospina gracilis (strain 3/211)</name>
    <dbReference type="NCBI Taxonomy" id="1266370"/>
    <lineage>
        <taxon>Bacteria</taxon>
        <taxon>Pseudomonadati</taxon>
        <taxon>Nitrospinota/Tectimicrobiota group</taxon>
        <taxon>Nitrospinota</taxon>
        <taxon>Nitrospinia</taxon>
        <taxon>Nitrospinales</taxon>
        <taxon>Nitrospinaceae</taxon>
        <taxon>Nitrospina</taxon>
    </lineage>
</organism>
<name>M1YGK7_NITG3</name>
<gene>
    <name evidence="1" type="ORF">NITGR_130054</name>
</gene>
<dbReference type="EMBL" id="CAQJ01000015">
    <property type="protein sequence ID" value="CCQ89588.1"/>
    <property type="molecule type" value="Genomic_DNA"/>
</dbReference>
<dbReference type="RefSeq" id="WP_005006182.1">
    <property type="nucleotide sequence ID" value="NZ_HG422173.1"/>
</dbReference>
<evidence type="ECO:0000313" key="1">
    <source>
        <dbReference type="EMBL" id="CCQ89588.1"/>
    </source>
</evidence>
<dbReference type="STRING" id="1266370.NITGR_130054"/>
<evidence type="ECO:0000313" key="2">
    <source>
        <dbReference type="Proteomes" id="UP000011704"/>
    </source>
</evidence>